<reference evidence="2 3" key="1">
    <citation type="submission" date="2016-06" db="EMBL/GenBank/DDBJ databases">
        <authorList>
            <person name="Kjaerup R.B."/>
            <person name="Dalgaard T.S."/>
            <person name="Juul-Madsen H.R."/>
        </authorList>
    </citation>
    <scope>NUCLEOTIDE SEQUENCE [LARGE SCALE GENOMIC DNA]</scope>
    <source>
        <strain evidence="2 3">373-A1</strain>
    </source>
</reference>
<dbReference type="AlphaFoldDB" id="A0A1B8RSR2"/>
<comment type="caution">
    <text evidence="2">The sequence shown here is derived from an EMBL/GenBank/DDBJ whole genome shotgun (WGS) entry which is preliminary data.</text>
</comment>
<dbReference type="EMBL" id="MAPZ01000010">
    <property type="protein sequence ID" value="OBY11871.1"/>
    <property type="molecule type" value="Genomic_DNA"/>
</dbReference>
<dbReference type="InterPro" id="IPR051534">
    <property type="entry name" value="CBASS_pafABC_assoc_protein"/>
</dbReference>
<gene>
    <name evidence="2" type="ORF">CP373A1_02805</name>
</gene>
<dbReference type="PANTHER" id="PTHR34580">
    <property type="match status" value="1"/>
</dbReference>
<proteinExistence type="predicted"/>
<dbReference type="InterPro" id="IPR026881">
    <property type="entry name" value="WYL_dom"/>
</dbReference>
<dbReference type="PROSITE" id="PS52050">
    <property type="entry name" value="WYL"/>
    <property type="match status" value="1"/>
</dbReference>
<keyword evidence="3" id="KW-1185">Reference proteome</keyword>
<evidence type="ECO:0000313" key="2">
    <source>
        <dbReference type="EMBL" id="OBY11871.1"/>
    </source>
</evidence>
<feature type="domain" description="WYL" evidence="1">
    <location>
        <begin position="168"/>
        <end position="242"/>
    </location>
</feature>
<organism evidence="2 3">
    <name type="scientific">Clostridium paraputrificum</name>
    <dbReference type="NCBI Taxonomy" id="29363"/>
    <lineage>
        <taxon>Bacteria</taxon>
        <taxon>Bacillati</taxon>
        <taxon>Bacillota</taxon>
        <taxon>Clostridia</taxon>
        <taxon>Eubacteriales</taxon>
        <taxon>Clostridiaceae</taxon>
        <taxon>Clostridium</taxon>
    </lineage>
</organism>
<evidence type="ECO:0000313" key="3">
    <source>
        <dbReference type="Proteomes" id="UP000092714"/>
    </source>
</evidence>
<dbReference type="PANTHER" id="PTHR34580:SF1">
    <property type="entry name" value="PROTEIN PAFC"/>
    <property type="match status" value="1"/>
</dbReference>
<dbReference type="RefSeq" id="WP_065254289.1">
    <property type="nucleotide sequence ID" value="NZ_MAPZ01000010.1"/>
</dbReference>
<accession>A0A1B8RSR2</accession>
<protein>
    <recommendedName>
        <fullName evidence="1">WYL domain-containing protein</fullName>
    </recommendedName>
</protein>
<dbReference type="Proteomes" id="UP000092714">
    <property type="component" value="Unassembled WGS sequence"/>
</dbReference>
<dbReference type="Pfam" id="PF13280">
    <property type="entry name" value="WYL"/>
    <property type="match status" value="1"/>
</dbReference>
<name>A0A1B8RSR2_9CLOT</name>
<evidence type="ECO:0000259" key="1">
    <source>
        <dbReference type="Pfam" id="PF13280"/>
    </source>
</evidence>
<sequence>MQSEKKSTSKSNQTNSIIRAFKILKILKEQTDKENSMTQNQILDKLKAMGDTCDLKTLNKTLRVLIEFFNPIHYSEENRNSFRIIFQGYSDNKYKSRLTNIYYNHEFSYEEICNLIESIQFSKTVDTKTAKIIIKKVKKLINTQRSIDINEIERVPEFSTIRKEELRENLGIIQKAIENKYKIMFYFNGYNHNKQLIKVKEKKYLVSPYYVVAYNNRYYLISNTEPYNNISIYRIDLMTEVESLEGNREYDIKKISARAKKEIKALPVIWQAQDFMLEHMNMFYDDPVEIRLKVKNNTYTYIHDYFGDKFKFKRNVDDNHDIIEITCSPNAVVHFSMQYSEYVEVIDPLDVRNMVIESIKKMCKKYEV</sequence>